<dbReference type="Gene3D" id="3.40.50.300">
    <property type="entry name" value="P-loop containing nucleotide triphosphate hydrolases"/>
    <property type="match status" value="1"/>
</dbReference>
<dbReference type="STRING" id="1890364.A0A2P6NI74"/>
<dbReference type="GO" id="GO:0016020">
    <property type="term" value="C:membrane"/>
    <property type="evidence" value="ECO:0007669"/>
    <property type="project" value="InterPro"/>
</dbReference>
<dbReference type="PROSITE" id="PS51419">
    <property type="entry name" value="RAB"/>
    <property type="match status" value="1"/>
</dbReference>
<dbReference type="GO" id="GO:0005525">
    <property type="term" value="F:GTP binding"/>
    <property type="evidence" value="ECO:0007669"/>
    <property type="project" value="UniProtKB-KW"/>
</dbReference>
<reference evidence="5 6" key="1">
    <citation type="journal article" date="2018" name="Genome Biol. Evol.">
        <title>Multiple Roots of Fruiting Body Formation in Amoebozoa.</title>
        <authorList>
            <person name="Hillmann F."/>
            <person name="Forbes G."/>
            <person name="Novohradska S."/>
            <person name="Ferling I."/>
            <person name="Riege K."/>
            <person name="Groth M."/>
            <person name="Westermann M."/>
            <person name="Marz M."/>
            <person name="Spaller T."/>
            <person name="Winckler T."/>
            <person name="Schaap P."/>
            <person name="Glockner G."/>
        </authorList>
    </citation>
    <scope>NUCLEOTIDE SEQUENCE [LARGE SCALE GENOMIC DNA]</scope>
    <source>
        <strain evidence="5 6">Jena</strain>
    </source>
</reference>
<dbReference type="InParanoid" id="A0A2P6NI74"/>
<comment type="caution">
    <text evidence="5">The sequence shown here is derived from an EMBL/GenBank/DDBJ whole genome shotgun (WGS) entry which is preliminary data.</text>
</comment>
<evidence type="ECO:0000256" key="4">
    <source>
        <dbReference type="SAM" id="MobiDB-lite"/>
    </source>
</evidence>
<dbReference type="EMBL" id="MDYQ01000078">
    <property type="protein sequence ID" value="PRP83663.1"/>
    <property type="molecule type" value="Genomic_DNA"/>
</dbReference>
<dbReference type="InterPro" id="IPR005225">
    <property type="entry name" value="Small_GTP-bd"/>
</dbReference>
<evidence type="ECO:0000313" key="5">
    <source>
        <dbReference type="EMBL" id="PRP83663.1"/>
    </source>
</evidence>
<dbReference type="PROSITE" id="PS51421">
    <property type="entry name" value="RAS"/>
    <property type="match status" value="1"/>
</dbReference>
<evidence type="ECO:0000256" key="3">
    <source>
        <dbReference type="ARBA" id="ARBA00023134"/>
    </source>
</evidence>
<keyword evidence="3" id="KW-0342">GTP-binding</keyword>
<name>A0A2P6NI74_9EUKA</name>
<accession>A0A2P6NI74</accession>
<dbReference type="SMART" id="SM00175">
    <property type="entry name" value="RAB"/>
    <property type="match status" value="1"/>
</dbReference>
<sequence>MRAASGVAVPIQHRFDNVVDARGFGQYWFRNIEWEQDQIVKKVLAIKCIRVYLFEIRESDILYLRDQKIVAESVKMSHKHHFGLEWKHTSPAEYQCNRIRDERIVDTVCTHALILFLFRCTSLVDSVIDPTEAHTNPTTPHIEGQLQRATFIISIQKGKQDQLRRPTHDISIRHNPPSYEHPSSQLEDSDIRNSSKSKLKSNESSKEAAKPISVVLLGAGGVGKSAITIQFVKDKFVEQYDPIVVDGKVQMMTIWDTAGQEEYRALQDGYIRDASGFVIVYSVIDQTSFCDIRKLYERILRIRDCERVPAVLLGNKVDMEVDREVTAAEAKQLADEYHMDFQETSAKNKTGVEQSFHQLVRAIRLANEEQTPGRSNKKK</sequence>
<dbReference type="SUPFAM" id="SSF52540">
    <property type="entry name" value="P-loop containing nucleoside triphosphate hydrolases"/>
    <property type="match status" value="1"/>
</dbReference>
<dbReference type="Pfam" id="PF00071">
    <property type="entry name" value="Ras"/>
    <property type="match status" value="1"/>
</dbReference>
<organism evidence="5 6">
    <name type="scientific">Planoprotostelium fungivorum</name>
    <dbReference type="NCBI Taxonomy" id="1890364"/>
    <lineage>
        <taxon>Eukaryota</taxon>
        <taxon>Amoebozoa</taxon>
        <taxon>Evosea</taxon>
        <taxon>Variosea</taxon>
        <taxon>Cavosteliida</taxon>
        <taxon>Cavosteliaceae</taxon>
        <taxon>Planoprotostelium</taxon>
    </lineage>
</organism>
<dbReference type="CDD" id="cd00876">
    <property type="entry name" value="Ras"/>
    <property type="match status" value="1"/>
</dbReference>
<feature type="region of interest" description="Disordered" evidence="4">
    <location>
        <begin position="157"/>
        <end position="204"/>
    </location>
</feature>
<dbReference type="GO" id="GO:0007165">
    <property type="term" value="P:signal transduction"/>
    <property type="evidence" value="ECO:0007669"/>
    <property type="project" value="InterPro"/>
</dbReference>
<dbReference type="InterPro" id="IPR001806">
    <property type="entry name" value="Small_GTPase"/>
</dbReference>
<evidence type="ECO:0000313" key="6">
    <source>
        <dbReference type="Proteomes" id="UP000241769"/>
    </source>
</evidence>
<gene>
    <name evidence="5" type="ORF">PROFUN_03818</name>
</gene>
<dbReference type="FunFam" id="3.40.50.300:FF:001447">
    <property type="entry name" value="Ras-related protein Rab-1B"/>
    <property type="match status" value="1"/>
</dbReference>
<dbReference type="PANTHER" id="PTHR24070">
    <property type="entry name" value="RAS, DI-RAS, AND RHEB FAMILY MEMBERS OF SMALL GTPASE SUPERFAMILY"/>
    <property type="match status" value="1"/>
</dbReference>
<protein>
    <submittedName>
        <fullName evidence="5">Ras-related protein Rap-2b-like</fullName>
    </submittedName>
</protein>
<comment type="similarity">
    <text evidence="1">Belongs to the small GTPase superfamily. Rab family.</text>
</comment>
<dbReference type="Proteomes" id="UP000241769">
    <property type="component" value="Unassembled WGS sequence"/>
</dbReference>
<keyword evidence="2" id="KW-0547">Nucleotide-binding</keyword>
<evidence type="ECO:0000256" key="1">
    <source>
        <dbReference type="ARBA" id="ARBA00006270"/>
    </source>
</evidence>
<dbReference type="SMART" id="SM00173">
    <property type="entry name" value="RAS"/>
    <property type="match status" value="1"/>
</dbReference>
<keyword evidence="6" id="KW-1185">Reference proteome</keyword>
<dbReference type="PRINTS" id="PR00449">
    <property type="entry name" value="RASTRNSFRMNG"/>
</dbReference>
<dbReference type="GO" id="GO:0003924">
    <property type="term" value="F:GTPase activity"/>
    <property type="evidence" value="ECO:0007669"/>
    <property type="project" value="InterPro"/>
</dbReference>
<dbReference type="NCBIfam" id="TIGR00231">
    <property type="entry name" value="small_GTP"/>
    <property type="match status" value="1"/>
</dbReference>
<dbReference type="InterPro" id="IPR020849">
    <property type="entry name" value="Small_GTPase_Ras-type"/>
</dbReference>
<dbReference type="AlphaFoldDB" id="A0A2P6NI74"/>
<proteinExistence type="inferred from homology"/>
<dbReference type="SMART" id="SM00174">
    <property type="entry name" value="RHO"/>
    <property type="match status" value="1"/>
</dbReference>
<dbReference type="InterPro" id="IPR027417">
    <property type="entry name" value="P-loop_NTPase"/>
</dbReference>
<evidence type="ECO:0000256" key="2">
    <source>
        <dbReference type="ARBA" id="ARBA00022741"/>
    </source>
</evidence>
<dbReference type="OrthoDB" id="5976022at2759"/>
<feature type="compositionally biased region" description="Basic and acidic residues" evidence="4">
    <location>
        <begin position="158"/>
        <end position="172"/>
    </location>
</feature>